<dbReference type="RefSeq" id="WP_224035490.1">
    <property type="nucleotide sequence ID" value="NZ_AP024849.1"/>
</dbReference>
<keyword evidence="3" id="KW-1185">Reference proteome</keyword>
<evidence type="ECO:0000256" key="1">
    <source>
        <dbReference type="SAM" id="Coils"/>
    </source>
</evidence>
<reference evidence="3" key="1">
    <citation type="submission" date="2021-07" db="EMBL/GenBank/DDBJ databases">
        <title>Complete genome sequencing of a Clostridium isolate.</title>
        <authorList>
            <person name="Ueki A."/>
            <person name="Tonouchi A."/>
        </authorList>
    </citation>
    <scope>NUCLEOTIDE SEQUENCE [LARGE SCALE GENOMIC DNA]</scope>
    <source>
        <strain evidence="3">C5S11</strain>
    </source>
</reference>
<accession>A0ABM7TN79</accession>
<sequence>MITENREVLTDNVVGRLYHIIYQLKSDVSENAEKVFLKVFSLDENNKIGIFTNYTELLKMCTLGISQIEQLQSKNLHKYQLTLNQTMNGLTKINFNTSSGMRDFSNHFDEKLMISLEYCADFLSEHSNEEDIEDEKIQELIEEINVLIEEVLVCNFNDELKKILIYQLNNVRESLFKYKLYGAEGVVNNISTALGTLILNREKANDEESKITIKKIFEIIGKINTVMSFKNNSENLLSYLCKKIVDRE</sequence>
<gene>
    <name evidence="2" type="ORF">psyc5s11_53680</name>
</gene>
<dbReference type="EMBL" id="AP024849">
    <property type="protein sequence ID" value="BCZ49301.1"/>
    <property type="molecule type" value="Genomic_DNA"/>
</dbReference>
<feature type="coiled-coil region" evidence="1">
    <location>
        <begin position="123"/>
        <end position="150"/>
    </location>
</feature>
<evidence type="ECO:0000313" key="2">
    <source>
        <dbReference type="EMBL" id="BCZ49301.1"/>
    </source>
</evidence>
<organism evidence="2 3">
    <name type="scientific">Clostridium gelidum</name>
    <dbReference type="NCBI Taxonomy" id="704125"/>
    <lineage>
        <taxon>Bacteria</taxon>
        <taxon>Bacillati</taxon>
        <taxon>Bacillota</taxon>
        <taxon>Clostridia</taxon>
        <taxon>Eubacteriales</taxon>
        <taxon>Clostridiaceae</taxon>
        <taxon>Clostridium</taxon>
    </lineage>
</organism>
<evidence type="ECO:0000313" key="3">
    <source>
        <dbReference type="Proteomes" id="UP000824633"/>
    </source>
</evidence>
<proteinExistence type="predicted"/>
<protein>
    <submittedName>
        <fullName evidence="2">Uncharacterized protein</fullName>
    </submittedName>
</protein>
<keyword evidence="1" id="KW-0175">Coiled coil</keyword>
<name>A0ABM7TN79_9CLOT</name>
<dbReference type="Proteomes" id="UP000824633">
    <property type="component" value="Chromosome"/>
</dbReference>